<dbReference type="AlphaFoldDB" id="A0A0E9RNK8"/>
<organism evidence="1">
    <name type="scientific">Anguilla anguilla</name>
    <name type="common">European freshwater eel</name>
    <name type="synonym">Muraena anguilla</name>
    <dbReference type="NCBI Taxonomy" id="7936"/>
    <lineage>
        <taxon>Eukaryota</taxon>
        <taxon>Metazoa</taxon>
        <taxon>Chordata</taxon>
        <taxon>Craniata</taxon>
        <taxon>Vertebrata</taxon>
        <taxon>Euteleostomi</taxon>
        <taxon>Actinopterygii</taxon>
        <taxon>Neopterygii</taxon>
        <taxon>Teleostei</taxon>
        <taxon>Anguilliformes</taxon>
        <taxon>Anguillidae</taxon>
        <taxon>Anguilla</taxon>
    </lineage>
</organism>
<evidence type="ECO:0000313" key="1">
    <source>
        <dbReference type="EMBL" id="JAH30010.1"/>
    </source>
</evidence>
<proteinExistence type="predicted"/>
<reference evidence="1" key="1">
    <citation type="submission" date="2014-11" db="EMBL/GenBank/DDBJ databases">
        <authorList>
            <person name="Amaro Gonzalez C."/>
        </authorList>
    </citation>
    <scope>NUCLEOTIDE SEQUENCE</scope>
</reference>
<name>A0A0E9RNK8_ANGAN</name>
<dbReference type="EMBL" id="GBXM01078567">
    <property type="protein sequence ID" value="JAH30010.1"/>
    <property type="molecule type" value="Transcribed_RNA"/>
</dbReference>
<sequence length="30" mass="3396">MYSHLIFDIFSPDASLTSVKTSWPVRSRGP</sequence>
<reference evidence="1" key="2">
    <citation type="journal article" date="2015" name="Fish Shellfish Immunol.">
        <title>Early steps in the European eel (Anguilla anguilla)-Vibrio vulnificus interaction in the gills: Role of the RtxA13 toxin.</title>
        <authorList>
            <person name="Callol A."/>
            <person name="Pajuelo D."/>
            <person name="Ebbesson L."/>
            <person name="Teles M."/>
            <person name="MacKenzie S."/>
            <person name="Amaro C."/>
        </authorList>
    </citation>
    <scope>NUCLEOTIDE SEQUENCE</scope>
</reference>
<protein>
    <submittedName>
        <fullName evidence="1">Uncharacterized protein</fullName>
    </submittedName>
</protein>
<accession>A0A0E9RNK8</accession>